<feature type="domain" description="SWEET-like" evidence="10">
    <location>
        <begin position="804"/>
        <end position="1084"/>
    </location>
</feature>
<dbReference type="Pfam" id="PF11145">
    <property type="entry name" value="DUF2921"/>
    <property type="match status" value="1"/>
</dbReference>
<evidence type="ECO:0000256" key="3">
    <source>
        <dbReference type="ARBA" id="ARBA00004906"/>
    </source>
</evidence>
<dbReference type="InterPro" id="IPR021319">
    <property type="entry name" value="DUF2921"/>
</dbReference>
<name>M8B7Z9_AEGTA</name>
<dbReference type="ExpressionAtlas" id="M8B7Z9">
    <property type="expression patterns" value="baseline"/>
</dbReference>
<evidence type="ECO:0000256" key="5">
    <source>
        <dbReference type="ARBA" id="ARBA00022679"/>
    </source>
</evidence>
<evidence type="ECO:0000313" key="12">
    <source>
        <dbReference type="EnsemblPlants" id="EMT10131"/>
    </source>
</evidence>
<evidence type="ECO:0000256" key="9">
    <source>
        <dbReference type="ARBA" id="ARBA00023136"/>
    </source>
</evidence>
<sequence>MEISKRIPVSRRISPLGVFCLCLCCVTSSAVQPSRRGELPTSFGRPVVPHDYLRAADVAQQCRSVLSSGAELTADGPMVQDLHFANGDWRQDAGHAPLMPFPGTASGDVGAGTELATPLATFMLTHADTVQRQRARRSLNVSGVLTLTISRNCCCSDDKSEMMDPHSGRRPSPEFKLLPRIAKLKILLEGVYTEAGGGERVLCMVGNAPLPMRGGGGGGNTTEGPWDWAKNIGDGSNNFDLPVVADDNIVLILRYPKAQTLTTRAVHGEMMSTSAKSDSVYFDTVRLVSQFGGPYASYRFRPEEEDTTGCSTGPARRHGEMMSTSAKSDSVYFDTVRLVSQFGGPYASYRFRPEEEDTTGCSTSPLFFCDDDVAGGCAGDLHEAVPFCDILRANEHGVLAVVPNWNCDSTDEFCGRLGPFVNTTDRAFTGFAIVMQGVRCEPTSGLDGKAAVLVSAVFRAMPPWEDQETAVKRAGLSGMTLSAEGVWRVSTGRLCMTACLGTGTGTGKAACQHRVSLYIPTTFSITRRGILMGQITSMDGSHFPLSFHRALHPRQAWNKAGGSDEWVRMTYSYNKVEQAMELLWRTKPSRISSNLAAMSLISYPRKRAHGDTASLSQDLQLRFRVVPKLHPVPEWIIKGQSSERFFELQIFSIGPLVSYVPRQQQERWQDQDGVEQRQELVNVSAVLTESGGVFGWRPVMSLEGVYNPEDGRMHLVGCRDVEAPWQVMSKMSDLESGMDCSIELQVEYPPTKMRWLFSPSAKVYMSSTRAAGDPLHFNRTELPALQSFYPGTRFDGFVGQNVGGIVCLAMLSATIVAAMSQLRYMDSHPDVVPYISLAMLGAQALCYSAVLVTDAMILPAWPRMYDGDGNYRTHVRRLHWDMDCSIKALALAALLLTLRLARKVRRSRVRARARTPLEPGRVPRDGAGLHLGGLLFVLAVHWLLATYGGASTKQPPHVAYTMQAQGQGGFYSRPSYNMAAIVERCISLAREWFLLPQVMGNAVWRVNCRPLRKSYYAGITGMSLLPHVYGFLRPPPAVDMYPVPEEAQDGAMDLYPKVGGVVVPLVAAALAFLVYVQQRWNYRILGWVIVGKEKNKMQHVY</sequence>
<dbReference type="GO" id="GO:0061630">
    <property type="term" value="F:ubiquitin protein ligase activity"/>
    <property type="evidence" value="ECO:0007669"/>
    <property type="project" value="UniProtKB-EC"/>
</dbReference>
<comment type="pathway">
    <text evidence="3">Protein modification; protein ubiquitination.</text>
</comment>
<keyword evidence="7" id="KW-0833">Ubl conjugation pathway</keyword>
<feature type="domain" description="DUF2921" evidence="11">
    <location>
        <begin position="59"/>
        <end position="285"/>
    </location>
</feature>
<comment type="subcellular location">
    <subcellularLocation>
        <location evidence="2">Endomembrane system</location>
        <topology evidence="2">Multi-pass membrane protein</topology>
    </subcellularLocation>
</comment>
<dbReference type="GO" id="GO:0012505">
    <property type="term" value="C:endomembrane system"/>
    <property type="evidence" value="ECO:0007669"/>
    <property type="project" value="UniProtKB-SubCell"/>
</dbReference>
<evidence type="ECO:0000259" key="11">
    <source>
        <dbReference type="Pfam" id="PF25333"/>
    </source>
</evidence>
<dbReference type="EC" id="2.3.2.27" evidence="4"/>
<proteinExistence type="predicted"/>
<comment type="catalytic activity">
    <reaction evidence="1">
        <text>S-ubiquitinyl-[E2 ubiquitin-conjugating enzyme]-L-cysteine + [acceptor protein]-L-lysine = [E2 ubiquitin-conjugating enzyme]-L-cysteine + N(6)-ubiquitinyl-[acceptor protein]-L-lysine.</text>
        <dbReference type="EC" id="2.3.2.27"/>
    </reaction>
</comment>
<evidence type="ECO:0000256" key="1">
    <source>
        <dbReference type="ARBA" id="ARBA00000900"/>
    </source>
</evidence>
<evidence type="ECO:0000259" key="10">
    <source>
        <dbReference type="Pfam" id="PF11145"/>
    </source>
</evidence>
<dbReference type="AlphaFoldDB" id="M8B7Z9"/>
<keyword evidence="8" id="KW-1133">Transmembrane helix</keyword>
<protein>
    <recommendedName>
        <fullName evidence="4">RING-type E3 ubiquitin transferase</fullName>
        <ecNumber evidence="4">2.3.2.27</ecNumber>
    </recommendedName>
</protein>
<keyword evidence="5" id="KW-0808">Transferase</keyword>
<accession>M8B7Z9</accession>
<dbReference type="PANTHER" id="PTHR33389">
    <property type="entry name" value="FAMILY PROTEIN, PUTATIVE (DUF2921)-RELATED"/>
    <property type="match status" value="1"/>
</dbReference>
<evidence type="ECO:0000256" key="7">
    <source>
        <dbReference type="ARBA" id="ARBA00022786"/>
    </source>
</evidence>
<feature type="domain" description="DUF2921" evidence="11">
    <location>
        <begin position="647"/>
        <end position="779"/>
    </location>
</feature>
<dbReference type="PANTHER" id="PTHR33389:SF16">
    <property type="entry name" value="BACTERIAL IG-LIKE DOMAIN-CONTAINING PROTEIN"/>
    <property type="match status" value="1"/>
</dbReference>
<reference evidence="12" key="1">
    <citation type="submission" date="2015-06" db="UniProtKB">
        <authorList>
            <consortium name="EnsemblPlants"/>
        </authorList>
    </citation>
    <scope>IDENTIFICATION</scope>
</reference>
<evidence type="ECO:0000256" key="4">
    <source>
        <dbReference type="ARBA" id="ARBA00012483"/>
    </source>
</evidence>
<evidence type="ECO:0000256" key="8">
    <source>
        <dbReference type="ARBA" id="ARBA00022989"/>
    </source>
</evidence>
<keyword evidence="6" id="KW-0812">Transmembrane</keyword>
<evidence type="ECO:0000256" key="2">
    <source>
        <dbReference type="ARBA" id="ARBA00004127"/>
    </source>
</evidence>
<dbReference type="InterPro" id="IPR057425">
    <property type="entry name" value="DUF2921_N"/>
</dbReference>
<keyword evidence="9" id="KW-0472">Membrane</keyword>
<evidence type="ECO:0000256" key="6">
    <source>
        <dbReference type="ARBA" id="ARBA00022692"/>
    </source>
</evidence>
<dbReference type="Pfam" id="PF25333">
    <property type="entry name" value="DUF2921_N"/>
    <property type="match status" value="3"/>
</dbReference>
<dbReference type="EnsemblPlants" id="EMT10131">
    <property type="protein sequence ID" value="EMT10131"/>
    <property type="gene ID" value="F775_21314"/>
</dbReference>
<organism evidence="12">
    <name type="scientific">Aegilops tauschii</name>
    <name type="common">Tausch's goatgrass</name>
    <name type="synonym">Aegilops squarrosa</name>
    <dbReference type="NCBI Taxonomy" id="37682"/>
    <lineage>
        <taxon>Eukaryota</taxon>
        <taxon>Viridiplantae</taxon>
        <taxon>Streptophyta</taxon>
        <taxon>Embryophyta</taxon>
        <taxon>Tracheophyta</taxon>
        <taxon>Spermatophyta</taxon>
        <taxon>Magnoliopsida</taxon>
        <taxon>Liliopsida</taxon>
        <taxon>Poales</taxon>
        <taxon>Poaceae</taxon>
        <taxon>BOP clade</taxon>
        <taxon>Pooideae</taxon>
        <taxon>Triticodae</taxon>
        <taxon>Triticeae</taxon>
        <taxon>Triticinae</taxon>
        <taxon>Aegilops</taxon>
    </lineage>
</organism>
<feature type="domain" description="DUF2921" evidence="11">
    <location>
        <begin position="397"/>
        <end position="547"/>
    </location>
</feature>